<keyword evidence="1" id="KW-1185">Reference proteome</keyword>
<dbReference type="PANTHER" id="PTHR31379:SF1">
    <property type="entry name" value="F-BOX C PROTEIN-RELATED"/>
    <property type="match status" value="1"/>
</dbReference>
<organism evidence="1 2">
    <name type="scientific">Caenorhabditis tropicalis</name>
    <dbReference type="NCBI Taxonomy" id="1561998"/>
    <lineage>
        <taxon>Eukaryota</taxon>
        <taxon>Metazoa</taxon>
        <taxon>Ecdysozoa</taxon>
        <taxon>Nematoda</taxon>
        <taxon>Chromadorea</taxon>
        <taxon>Rhabditida</taxon>
        <taxon>Rhabditina</taxon>
        <taxon>Rhabditomorpha</taxon>
        <taxon>Rhabditoidea</taxon>
        <taxon>Rhabditidae</taxon>
        <taxon>Peloderinae</taxon>
        <taxon>Caenorhabditis</taxon>
    </lineage>
</organism>
<dbReference type="AlphaFoldDB" id="A0A1I7UGR0"/>
<sequence>MSRPLTYQSSQAVIKYMNPNKRFQVSQCCPEFHRVDKIVPLKLEFLRVVDEKTTINNCTYQWEPPEEDTSSDDSFLSEHWIDLDTMQEAEFEKLRNALMNRKKTNWKHKTMYSRDPNMNVTKLLGLMLEGRKDVHIKCLDVSKAFTSLISWPPSLKLEVEEISVGWLNINGLDDLVLTKPVEVVHKSHLHLDHPIIRNSKKLVLSNLRYVFENGPIVARMPHQWIHIDRIQANKQELLQFIRLVIREWKSAKREPGTRLYACSSFISGVSEILKSIVEEFQGESVSD</sequence>
<accession>A0A1I7UGR0</accession>
<protein>
    <submittedName>
        <fullName evidence="2">Reverse transcriptase domain-containing protein</fullName>
    </submittedName>
</protein>
<dbReference type="eggNOG" id="ENOG502TK6G">
    <property type="taxonomic scope" value="Eukaryota"/>
</dbReference>
<evidence type="ECO:0000313" key="1">
    <source>
        <dbReference type="Proteomes" id="UP000095282"/>
    </source>
</evidence>
<evidence type="ECO:0000313" key="2">
    <source>
        <dbReference type="WBParaSite" id="Csp11.Scaffold629.g9159.t1"/>
    </source>
</evidence>
<dbReference type="WBParaSite" id="Csp11.Scaffold629.g9159.t1">
    <property type="protein sequence ID" value="Csp11.Scaffold629.g9159.t1"/>
    <property type="gene ID" value="Csp11.Scaffold629.g9159"/>
</dbReference>
<proteinExistence type="predicted"/>
<dbReference type="InterPro" id="IPR021942">
    <property type="entry name" value="DUF3557"/>
</dbReference>
<dbReference type="Pfam" id="PF12078">
    <property type="entry name" value="DUF3557"/>
    <property type="match status" value="1"/>
</dbReference>
<reference evidence="2" key="1">
    <citation type="submission" date="2016-11" db="UniProtKB">
        <authorList>
            <consortium name="WormBaseParasite"/>
        </authorList>
    </citation>
    <scope>IDENTIFICATION</scope>
</reference>
<name>A0A1I7UGR0_9PELO</name>
<dbReference type="Proteomes" id="UP000095282">
    <property type="component" value="Unplaced"/>
</dbReference>
<dbReference type="PANTHER" id="PTHR31379">
    <property type="entry name" value="F-BOX C PROTEIN-RELATED-RELATED"/>
    <property type="match status" value="1"/>
</dbReference>